<feature type="non-terminal residue" evidence="1">
    <location>
        <position position="1"/>
    </location>
</feature>
<dbReference type="EMBL" id="CAJPIN010006354">
    <property type="protein sequence ID" value="CAG2057954.1"/>
    <property type="molecule type" value="Genomic_DNA"/>
</dbReference>
<reference evidence="1" key="1">
    <citation type="submission" date="2021-03" db="EMBL/GenBank/DDBJ databases">
        <authorList>
            <person name="Tran Van P."/>
        </authorList>
    </citation>
    <scope>NUCLEOTIDE SEQUENCE</scope>
</reference>
<gene>
    <name evidence="1" type="ORF">TPAB3V08_LOCUS4929</name>
</gene>
<protein>
    <submittedName>
        <fullName evidence="1">Uncharacterized protein</fullName>
    </submittedName>
</protein>
<name>A0ABN7NQ34_TIMPD</name>
<dbReference type="Proteomes" id="UP001153148">
    <property type="component" value="Unassembled WGS sequence"/>
</dbReference>
<accession>A0ABN7NQ34</accession>
<comment type="caution">
    <text evidence="1">The sequence shown here is derived from an EMBL/GenBank/DDBJ whole genome shotgun (WGS) entry which is preliminary data.</text>
</comment>
<organism evidence="1 2">
    <name type="scientific">Timema podura</name>
    <name type="common">Walking stick</name>
    <dbReference type="NCBI Taxonomy" id="61482"/>
    <lineage>
        <taxon>Eukaryota</taxon>
        <taxon>Metazoa</taxon>
        <taxon>Ecdysozoa</taxon>
        <taxon>Arthropoda</taxon>
        <taxon>Hexapoda</taxon>
        <taxon>Insecta</taxon>
        <taxon>Pterygota</taxon>
        <taxon>Neoptera</taxon>
        <taxon>Polyneoptera</taxon>
        <taxon>Phasmatodea</taxon>
        <taxon>Timematodea</taxon>
        <taxon>Timematoidea</taxon>
        <taxon>Timematidae</taxon>
        <taxon>Timema</taxon>
    </lineage>
</organism>
<evidence type="ECO:0000313" key="2">
    <source>
        <dbReference type="Proteomes" id="UP001153148"/>
    </source>
</evidence>
<proteinExistence type="predicted"/>
<keyword evidence="2" id="KW-1185">Reference proteome</keyword>
<sequence>AFPLISVLGNQLKDALSRIREATKALIDSSIAFTRIKVPATLNLPCELCRVFGSIPGTYRVFCEALGLERGHLSLVRTYEERYELRVAGSSLEN</sequence>
<evidence type="ECO:0000313" key="1">
    <source>
        <dbReference type="EMBL" id="CAG2057954.1"/>
    </source>
</evidence>